<dbReference type="InterPro" id="IPR000194">
    <property type="entry name" value="ATPase_F1/V1/A1_a/bsu_nucl-bd"/>
</dbReference>
<organism evidence="14 15">
    <name type="scientific">Chloracidobacterium thermophilum (strain B)</name>
    <dbReference type="NCBI Taxonomy" id="981222"/>
    <lineage>
        <taxon>Bacteria</taxon>
        <taxon>Pseudomonadati</taxon>
        <taxon>Acidobacteriota</taxon>
        <taxon>Terriglobia</taxon>
        <taxon>Terriglobales</taxon>
        <taxon>Acidobacteriaceae</taxon>
        <taxon>Chloracidobacterium</taxon>
    </lineage>
</organism>
<dbReference type="EMBL" id="CP002515">
    <property type="protein sequence ID" value="AEP13655.1"/>
    <property type="molecule type" value="Genomic_DNA"/>
</dbReference>
<dbReference type="HOGENOM" id="CLU_022398_5_1_0"/>
<dbReference type="SUPFAM" id="SSF52540">
    <property type="entry name" value="P-loop containing nucleoside triphosphate hydrolases"/>
    <property type="match status" value="1"/>
</dbReference>
<sequence>METLAVPKLDLSPYVRALDWLPSVEVRGRVTELVGLLVRASVPGARIEELCLIRSPHRAQDLKAEVVGFRGSEIILMPLGELQDVAMGAEVISTGGSLKVRVGDALLGRVLDGLGEPMDGKGPIPNAVEVSVTARPPDPMKRQRVTRRFMTGVRAIDATLTVGEGQRVGVFAAAGVGKSTLLGMLARNTEAEVNVIALIGERGREVRDFLEHDLGPEGLKRSVIVVATSNEPSLVRLKAAHVATAIAEYFRDQGKKVLLMMDSVTRFARALREVGLATGEPPARAGFPPSVFSELPKLLERTGNSQRGSITAFYTVLVEGDDMTEPIADETRSILDGHIILSRALAAAGHYPAIDVRHSVSRVMTAVADKDHIAKAMKLRDILDAYESQKDLILIGAYKSGKDKRTDYAISKIDAVNQFLRQPTSEKADFQDTLNRLTKLVS</sequence>
<feature type="domain" description="AAA+ ATPase" evidence="13">
    <location>
        <begin position="164"/>
        <end position="345"/>
    </location>
</feature>
<dbReference type="InterPro" id="IPR040627">
    <property type="entry name" value="T3SS_ATPase_C"/>
</dbReference>
<name>G2LKP8_CHLTF</name>
<evidence type="ECO:0000256" key="4">
    <source>
        <dbReference type="ARBA" id="ARBA00022741"/>
    </source>
</evidence>
<dbReference type="GO" id="GO:0030257">
    <property type="term" value="C:type III protein secretion system complex"/>
    <property type="evidence" value="ECO:0007669"/>
    <property type="project" value="InterPro"/>
</dbReference>
<dbReference type="CDD" id="cd01136">
    <property type="entry name" value="ATPase_flagellum-secretory_path_III"/>
    <property type="match status" value="1"/>
</dbReference>
<dbReference type="GO" id="GO:0046933">
    <property type="term" value="F:proton-transporting ATP synthase activity, rotational mechanism"/>
    <property type="evidence" value="ECO:0007669"/>
    <property type="project" value="TreeGrafter"/>
</dbReference>
<dbReference type="InterPro" id="IPR020003">
    <property type="entry name" value="ATPase_a/bsu_AS"/>
</dbReference>
<comment type="subcellular location">
    <subcellularLocation>
        <location evidence="1">Cytoplasm</location>
    </subcellularLocation>
</comment>
<evidence type="ECO:0000256" key="12">
    <source>
        <dbReference type="ARBA" id="ARBA00034006"/>
    </source>
</evidence>
<evidence type="ECO:0000313" key="15">
    <source>
        <dbReference type="Proteomes" id="UP000006791"/>
    </source>
</evidence>
<evidence type="ECO:0000256" key="5">
    <source>
        <dbReference type="ARBA" id="ARBA00022840"/>
    </source>
</evidence>
<dbReference type="Pfam" id="PF02874">
    <property type="entry name" value="ATP-synt_ab_N"/>
    <property type="match status" value="1"/>
</dbReference>
<dbReference type="InterPro" id="IPR013380">
    <property type="entry name" value="ATPase_T3SS_SctN"/>
</dbReference>
<dbReference type="KEGG" id="ctm:Cabther_B0657"/>
<dbReference type="PANTHER" id="PTHR15184:SF9">
    <property type="entry name" value="SPI-1 TYPE 3 SECRETION SYSTEM ATPASE"/>
    <property type="match status" value="1"/>
</dbReference>
<comment type="similarity">
    <text evidence="9">Belongs to the ATPase alpha/beta chains family. T3SS ATPase subfamily.</text>
</comment>
<dbReference type="Proteomes" id="UP000006791">
    <property type="component" value="Chromosome 2"/>
</dbReference>
<dbReference type="NCBIfam" id="TIGR01026">
    <property type="entry name" value="fliI_yscN"/>
    <property type="match status" value="1"/>
</dbReference>
<evidence type="ECO:0000256" key="3">
    <source>
        <dbReference type="ARBA" id="ARBA00022490"/>
    </source>
</evidence>
<dbReference type="Gene3D" id="3.40.50.12240">
    <property type="match status" value="1"/>
</dbReference>
<dbReference type="NCBIfam" id="TIGR02546">
    <property type="entry name" value="III_secr_ATP"/>
    <property type="match status" value="1"/>
</dbReference>
<dbReference type="InterPro" id="IPR027417">
    <property type="entry name" value="P-loop_NTPase"/>
</dbReference>
<dbReference type="RefSeq" id="WP_014101393.1">
    <property type="nucleotide sequence ID" value="NC_016025.1"/>
</dbReference>
<dbReference type="InterPro" id="IPR050053">
    <property type="entry name" value="ATPase_alpha/beta_chains"/>
</dbReference>
<evidence type="ECO:0000256" key="11">
    <source>
        <dbReference type="ARBA" id="ARBA00024442"/>
    </source>
</evidence>
<dbReference type="GO" id="GO:0005737">
    <property type="term" value="C:cytoplasm"/>
    <property type="evidence" value="ECO:0007669"/>
    <property type="project" value="UniProtKB-SubCell"/>
</dbReference>
<evidence type="ECO:0000256" key="1">
    <source>
        <dbReference type="ARBA" id="ARBA00004496"/>
    </source>
</evidence>
<evidence type="ECO:0000256" key="2">
    <source>
        <dbReference type="ARBA" id="ARBA00022448"/>
    </source>
</evidence>
<protein>
    <recommendedName>
        <fullName evidence="11">Type 3 secretion system ATPase</fullName>
        <ecNumber evidence="10">7.4.2.8</ecNumber>
    </recommendedName>
</protein>
<dbReference type="GO" id="GO:0046961">
    <property type="term" value="F:proton-transporting ATPase activity, rotational mechanism"/>
    <property type="evidence" value="ECO:0007669"/>
    <property type="project" value="InterPro"/>
</dbReference>
<keyword evidence="4" id="KW-0547">Nucleotide-binding</keyword>
<dbReference type="InterPro" id="IPR005714">
    <property type="entry name" value="ATPase_T3SS_FliI/YscN"/>
</dbReference>
<evidence type="ECO:0000256" key="6">
    <source>
        <dbReference type="ARBA" id="ARBA00022927"/>
    </source>
</evidence>
<keyword evidence="14" id="KW-0378">Hydrolase</keyword>
<evidence type="ECO:0000256" key="7">
    <source>
        <dbReference type="ARBA" id="ARBA00022967"/>
    </source>
</evidence>
<comment type="catalytic activity">
    <reaction evidence="12">
        <text>ATP + H2O + cellular proteinSide 1 = ADP + phosphate + cellular proteinSide 2.</text>
        <dbReference type="EC" id="7.4.2.8"/>
    </reaction>
</comment>
<evidence type="ECO:0000259" key="13">
    <source>
        <dbReference type="SMART" id="SM00382"/>
    </source>
</evidence>
<dbReference type="Pfam" id="PF18269">
    <property type="entry name" value="T3SS_ATPase_C"/>
    <property type="match status" value="1"/>
</dbReference>
<dbReference type="GO" id="GO:0008564">
    <property type="term" value="F:protein-exporting ATPase activity"/>
    <property type="evidence" value="ECO:0007669"/>
    <property type="project" value="UniProtKB-EC"/>
</dbReference>
<keyword evidence="2" id="KW-0813">Transport</keyword>
<gene>
    <name evidence="14" type="ordered locus">Cabther_B0657</name>
</gene>
<dbReference type="FunFam" id="3.40.50.12240:FF:000002">
    <property type="entry name" value="Flagellum-specific ATP synthase FliI"/>
    <property type="match status" value="1"/>
</dbReference>
<dbReference type="GO" id="GO:0030254">
    <property type="term" value="P:protein secretion by the type III secretion system"/>
    <property type="evidence" value="ECO:0007669"/>
    <property type="project" value="InterPro"/>
</dbReference>
<keyword evidence="5" id="KW-0067">ATP-binding</keyword>
<evidence type="ECO:0000256" key="10">
    <source>
        <dbReference type="ARBA" id="ARBA00024382"/>
    </source>
</evidence>
<evidence type="ECO:0000256" key="8">
    <source>
        <dbReference type="ARBA" id="ARBA00023026"/>
    </source>
</evidence>
<dbReference type="CDD" id="cd18117">
    <property type="entry name" value="ATP-synt_flagellum-secretory_path_III_N"/>
    <property type="match status" value="1"/>
</dbReference>
<dbReference type="Pfam" id="PF00006">
    <property type="entry name" value="ATP-synt_ab"/>
    <property type="match status" value="1"/>
</dbReference>
<keyword evidence="3" id="KW-0963">Cytoplasm</keyword>
<dbReference type="GO" id="GO:0005524">
    <property type="term" value="F:ATP binding"/>
    <property type="evidence" value="ECO:0007669"/>
    <property type="project" value="UniProtKB-KW"/>
</dbReference>
<keyword evidence="7" id="KW-1278">Translocase</keyword>
<accession>G2LKP8</accession>
<dbReference type="GO" id="GO:0016887">
    <property type="term" value="F:ATP hydrolysis activity"/>
    <property type="evidence" value="ECO:0007669"/>
    <property type="project" value="InterPro"/>
</dbReference>
<keyword evidence="15" id="KW-1185">Reference proteome</keyword>
<dbReference type="InterPro" id="IPR004100">
    <property type="entry name" value="ATPase_F1/V1/A1_a/bsu_N"/>
</dbReference>
<dbReference type="AlphaFoldDB" id="G2LKP8"/>
<dbReference type="PROSITE" id="PS00152">
    <property type="entry name" value="ATPASE_ALPHA_BETA"/>
    <property type="match status" value="1"/>
</dbReference>
<keyword evidence="6" id="KW-0653">Protein transport</keyword>
<keyword evidence="8" id="KW-0843">Virulence</keyword>
<dbReference type="OrthoDB" id="9802718at2"/>
<dbReference type="EC" id="7.4.2.8" evidence="10"/>
<dbReference type="PANTHER" id="PTHR15184">
    <property type="entry name" value="ATP SYNTHASE"/>
    <property type="match status" value="1"/>
</dbReference>
<dbReference type="SMART" id="SM00382">
    <property type="entry name" value="AAA"/>
    <property type="match status" value="1"/>
</dbReference>
<evidence type="ECO:0000313" key="14">
    <source>
        <dbReference type="EMBL" id="AEP13655.1"/>
    </source>
</evidence>
<dbReference type="InterPro" id="IPR003593">
    <property type="entry name" value="AAA+_ATPase"/>
</dbReference>
<proteinExistence type="inferred from homology"/>
<evidence type="ECO:0000256" key="9">
    <source>
        <dbReference type="ARBA" id="ARBA00024342"/>
    </source>
</evidence>
<reference evidence="14 15" key="1">
    <citation type="journal article" date="2012" name="Environ. Microbiol.">
        <title>Complete genome of Candidatus Chloracidobacterium thermophilum, a chlorophyll-based photoheterotroph belonging to the phylum Acidobacteria.</title>
        <authorList>
            <person name="Garcia Costas A.M."/>
            <person name="Liu Z."/>
            <person name="Tomsho L.P."/>
            <person name="Schuster S.C."/>
            <person name="Ward D.M."/>
            <person name="Bryant D.A."/>
        </authorList>
    </citation>
    <scope>NUCLEOTIDE SEQUENCE [LARGE SCALE GENOMIC DNA]</scope>
    <source>
        <strain evidence="14 15">B</strain>
    </source>
</reference>
<dbReference type="STRING" id="981222.Cabther_B0657"/>